<evidence type="ECO:0000256" key="2">
    <source>
        <dbReference type="SAM" id="SignalP"/>
    </source>
</evidence>
<protein>
    <submittedName>
        <fullName evidence="3">DUF3035 domain-containing protein</fullName>
    </submittedName>
</protein>
<dbReference type="Pfam" id="PF11233">
    <property type="entry name" value="DUF3035"/>
    <property type="match status" value="1"/>
</dbReference>
<dbReference type="InterPro" id="IPR021395">
    <property type="entry name" value="DUF3035"/>
</dbReference>
<feature type="signal peptide" evidence="2">
    <location>
        <begin position="1"/>
        <end position="16"/>
    </location>
</feature>
<name>A0ABX6T5I4_9SPHN</name>
<feature type="region of interest" description="Disordered" evidence="1">
    <location>
        <begin position="89"/>
        <end position="110"/>
    </location>
</feature>
<keyword evidence="4" id="KW-1185">Reference proteome</keyword>
<dbReference type="RefSeq" id="WP_187708065.1">
    <property type="nucleotide sequence ID" value="NZ_CP060782.1"/>
</dbReference>
<gene>
    <name evidence="3" type="ORF">H9L14_10585</name>
</gene>
<dbReference type="Proteomes" id="UP000516105">
    <property type="component" value="Chromosome"/>
</dbReference>
<accession>A0ABX6T5I4</accession>
<reference evidence="3 4" key="1">
    <citation type="submission" date="2020-08" db="EMBL/GenBank/DDBJ databases">
        <title>Genome sequence of Sphingomonas sediminicola KACC 15039T.</title>
        <authorList>
            <person name="Hyun D.-W."/>
            <person name="Bae J.-W."/>
        </authorList>
    </citation>
    <scope>NUCLEOTIDE SEQUENCE [LARGE SCALE GENOMIC DNA]</scope>
    <source>
        <strain evidence="3 4">KACC 15039</strain>
    </source>
</reference>
<feature type="chain" id="PRO_5047506333" evidence="2">
    <location>
        <begin position="17"/>
        <end position="135"/>
    </location>
</feature>
<organism evidence="3 4">
    <name type="scientific">Sphingomonas sediminicola</name>
    <dbReference type="NCBI Taxonomy" id="386874"/>
    <lineage>
        <taxon>Bacteria</taxon>
        <taxon>Pseudomonadati</taxon>
        <taxon>Pseudomonadota</taxon>
        <taxon>Alphaproteobacteria</taxon>
        <taxon>Sphingomonadales</taxon>
        <taxon>Sphingomonadaceae</taxon>
        <taxon>Sphingomonas</taxon>
    </lineage>
</organism>
<dbReference type="PROSITE" id="PS51257">
    <property type="entry name" value="PROKAR_LIPOPROTEIN"/>
    <property type="match status" value="1"/>
</dbReference>
<evidence type="ECO:0000313" key="4">
    <source>
        <dbReference type="Proteomes" id="UP000516105"/>
    </source>
</evidence>
<proteinExistence type="predicted"/>
<keyword evidence="2" id="KW-0732">Signal</keyword>
<evidence type="ECO:0000313" key="3">
    <source>
        <dbReference type="EMBL" id="QNP45109.1"/>
    </source>
</evidence>
<sequence length="135" mass="13926">MRKIIPLLALSAVALSGCSILSGKRAGPDEFQVARNAPLVIPPDYTLTPPVAGTAALTPQDAQQQAIDALFGGPAPRSQSEYNLLEKAGRDRTQVGARSTAGDPDTRVVDKGPVTTAILNAPEADGQVASAQVPQ</sequence>
<dbReference type="EMBL" id="CP060782">
    <property type="protein sequence ID" value="QNP45109.1"/>
    <property type="molecule type" value="Genomic_DNA"/>
</dbReference>
<evidence type="ECO:0000256" key="1">
    <source>
        <dbReference type="SAM" id="MobiDB-lite"/>
    </source>
</evidence>